<keyword evidence="1 3" id="KW-0238">DNA-binding</keyword>
<accession>A0ABN1L465</accession>
<dbReference type="Gene3D" id="2.40.50.140">
    <property type="entry name" value="Nucleic acid-binding proteins"/>
    <property type="match status" value="2"/>
</dbReference>
<keyword evidence="5" id="KW-1185">Reference proteome</keyword>
<organism evidence="4 5">
    <name type="scientific">Colwellia asteriadis</name>
    <dbReference type="NCBI Taxonomy" id="517723"/>
    <lineage>
        <taxon>Bacteria</taxon>
        <taxon>Pseudomonadati</taxon>
        <taxon>Pseudomonadota</taxon>
        <taxon>Gammaproteobacteria</taxon>
        <taxon>Alteromonadales</taxon>
        <taxon>Colwelliaceae</taxon>
        <taxon>Colwellia</taxon>
    </lineage>
</organism>
<sequence length="229" mass="25628">MPLSSAISQQSSPQLCTVSLLGNLVAKPDIRYKANPVVAITEIVLATTSKWLDKKTNTYKEWTSYHHVKVEGDLVEQSLLHANKGDVVLVHGYLSNIKPATSKDANSEHPAIVHASFIQQFPKGYIQSINQIHCSATLTSTPQLMLTEHNKHFTQADVVIKHDAYSAEKQEWLTTSIERAIHIWGKQAQYLAEHATTGDELVIEGKLSYTSNTQKSQFIEVIKLHLFKK</sequence>
<gene>
    <name evidence="4" type="ORF">GCM10009111_07900</name>
</gene>
<dbReference type="CDD" id="cd04496">
    <property type="entry name" value="SSB_OBF"/>
    <property type="match status" value="1"/>
</dbReference>
<reference evidence="4 5" key="1">
    <citation type="journal article" date="2019" name="Int. J. Syst. Evol. Microbiol.">
        <title>The Global Catalogue of Microorganisms (GCM) 10K type strain sequencing project: providing services to taxonomists for standard genome sequencing and annotation.</title>
        <authorList>
            <consortium name="The Broad Institute Genomics Platform"/>
            <consortium name="The Broad Institute Genome Sequencing Center for Infectious Disease"/>
            <person name="Wu L."/>
            <person name="Ma J."/>
        </authorList>
    </citation>
    <scope>NUCLEOTIDE SEQUENCE [LARGE SCALE GENOMIC DNA]</scope>
    <source>
        <strain evidence="4 5">JCM 15608</strain>
    </source>
</reference>
<evidence type="ECO:0000313" key="4">
    <source>
        <dbReference type="EMBL" id="GAA0813084.1"/>
    </source>
</evidence>
<comment type="caution">
    <text evidence="4">The sequence shown here is derived from an EMBL/GenBank/DDBJ whole genome shotgun (WGS) entry which is preliminary data.</text>
</comment>
<evidence type="ECO:0000256" key="3">
    <source>
        <dbReference type="PROSITE-ProRule" id="PRU00252"/>
    </source>
</evidence>
<evidence type="ECO:0000256" key="1">
    <source>
        <dbReference type="ARBA" id="ARBA00023125"/>
    </source>
</evidence>
<proteinExistence type="predicted"/>
<dbReference type="PANTHER" id="PTHR10302:SF0">
    <property type="entry name" value="SINGLE-STRANDED DNA-BINDING PROTEIN, MITOCHONDRIAL"/>
    <property type="match status" value="1"/>
</dbReference>
<dbReference type="RefSeq" id="WP_343815227.1">
    <property type="nucleotide sequence ID" value="NZ_BAAAFA010000002.1"/>
</dbReference>
<dbReference type="InterPro" id="IPR011344">
    <property type="entry name" value="ssDNA-bd"/>
</dbReference>
<evidence type="ECO:0000313" key="5">
    <source>
        <dbReference type="Proteomes" id="UP001500021"/>
    </source>
</evidence>
<dbReference type="Proteomes" id="UP001500021">
    <property type="component" value="Unassembled WGS sequence"/>
</dbReference>
<protein>
    <recommendedName>
        <fullName evidence="2">Plasmid-derived single-stranded DNA-binding protein</fullName>
    </recommendedName>
</protein>
<dbReference type="PROSITE" id="PS50935">
    <property type="entry name" value="SSB"/>
    <property type="match status" value="2"/>
</dbReference>
<dbReference type="PANTHER" id="PTHR10302">
    <property type="entry name" value="SINGLE-STRANDED DNA-BINDING PROTEIN"/>
    <property type="match status" value="1"/>
</dbReference>
<dbReference type="InterPro" id="IPR000424">
    <property type="entry name" value="Primosome_PriB/ssb"/>
</dbReference>
<dbReference type="SUPFAM" id="SSF50249">
    <property type="entry name" value="Nucleic acid-binding proteins"/>
    <property type="match status" value="2"/>
</dbReference>
<name>A0ABN1L465_9GAMM</name>
<evidence type="ECO:0000256" key="2">
    <source>
        <dbReference type="ARBA" id="ARBA00029558"/>
    </source>
</evidence>
<dbReference type="InterPro" id="IPR012340">
    <property type="entry name" value="NA-bd_OB-fold"/>
</dbReference>
<dbReference type="EMBL" id="BAAAFA010000002">
    <property type="protein sequence ID" value="GAA0813084.1"/>
    <property type="molecule type" value="Genomic_DNA"/>
</dbReference>
<dbReference type="Pfam" id="PF00436">
    <property type="entry name" value="SSB"/>
    <property type="match status" value="2"/>
</dbReference>